<feature type="non-terminal residue" evidence="8">
    <location>
        <position position="1"/>
    </location>
</feature>
<dbReference type="Proteomes" id="UP000608579">
    <property type="component" value="Unassembled WGS sequence"/>
</dbReference>
<feature type="domain" description="Porphobilinogen deaminase C-terminal" evidence="7">
    <location>
        <begin position="120"/>
        <end position="188"/>
    </location>
</feature>
<dbReference type="Gene3D" id="3.40.190.10">
    <property type="entry name" value="Periplasmic binding protein-like II"/>
    <property type="match status" value="2"/>
</dbReference>
<protein>
    <recommendedName>
        <fullName evidence="5">Hydroxymethylbilane synthase</fullName>
        <ecNumber evidence="5">2.5.1.61</ecNumber>
    </recommendedName>
</protein>
<dbReference type="SUPFAM" id="SSF54782">
    <property type="entry name" value="Porphobilinogen deaminase (hydroxymethylbilane synthase), C-terminal domain"/>
    <property type="match status" value="1"/>
</dbReference>
<evidence type="ECO:0000313" key="9">
    <source>
        <dbReference type="Proteomes" id="UP000608579"/>
    </source>
</evidence>
<reference evidence="8" key="1">
    <citation type="journal article" date="2020" name="ISME J.">
        <title>Gammaproteobacteria mediating utilization of methyl-, sulfur- and petroleum organic compounds in deep ocean hydrothermal plumes.</title>
        <authorList>
            <person name="Zhou Z."/>
            <person name="Liu Y."/>
            <person name="Pan J."/>
            <person name="Cron B.R."/>
            <person name="Toner B.M."/>
            <person name="Anantharaman K."/>
            <person name="Breier J.A."/>
            <person name="Dick G.J."/>
            <person name="Li M."/>
        </authorList>
    </citation>
    <scope>NUCLEOTIDE SEQUENCE</scope>
    <source>
        <strain evidence="8">SZUA-1515</strain>
    </source>
</reference>
<dbReference type="SUPFAM" id="SSF53850">
    <property type="entry name" value="Periplasmic binding protein-like II"/>
    <property type="match status" value="1"/>
</dbReference>
<dbReference type="InterPro" id="IPR022418">
    <property type="entry name" value="Porphobilinogen_deaminase_C"/>
</dbReference>
<dbReference type="PANTHER" id="PTHR11557:SF0">
    <property type="entry name" value="PORPHOBILINOGEN DEAMINASE"/>
    <property type="match status" value="1"/>
</dbReference>
<evidence type="ECO:0000256" key="3">
    <source>
        <dbReference type="ARBA" id="ARBA00022679"/>
    </source>
</evidence>
<comment type="caution">
    <text evidence="8">The sequence shown here is derived from an EMBL/GenBank/DDBJ whole genome shotgun (WGS) entry which is preliminary data.</text>
</comment>
<dbReference type="Pfam" id="PF01379">
    <property type="entry name" value="Porphobil_deam"/>
    <property type="match status" value="1"/>
</dbReference>
<dbReference type="InterPro" id="IPR036803">
    <property type="entry name" value="Porphobilinogen_deaminase_C_sf"/>
</dbReference>
<dbReference type="InterPro" id="IPR022417">
    <property type="entry name" value="Porphobilin_deaminase_N"/>
</dbReference>
<dbReference type="Pfam" id="PF03900">
    <property type="entry name" value="Porphobil_deamC"/>
    <property type="match status" value="1"/>
</dbReference>
<dbReference type="GO" id="GO:0005737">
    <property type="term" value="C:cytoplasm"/>
    <property type="evidence" value="ECO:0007669"/>
    <property type="project" value="UniProtKB-UniRule"/>
</dbReference>
<evidence type="ECO:0000256" key="2">
    <source>
        <dbReference type="ARBA" id="ARBA00005638"/>
    </source>
</evidence>
<dbReference type="NCBIfam" id="TIGR00212">
    <property type="entry name" value="hemC"/>
    <property type="match status" value="1"/>
</dbReference>
<dbReference type="GO" id="GO:0004418">
    <property type="term" value="F:hydroxymethylbilane synthase activity"/>
    <property type="evidence" value="ECO:0007669"/>
    <property type="project" value="UniProtKB-UniRule"/>
</dbReference>
<dbReference type="PANTHER" id="PTHR11557">
    <property type="entry name" value="PORPHOBILINOGEN DEAMINASE"/>
    <property type="match status" value="1"/>
</dbReference>
<comment type="similarity">
    <text evidence="2">Belongs to the HMBS family.</text>
</comment>
<dbReference type="GO" id="GO:0006783">
    <property type="term" value="P:heme biosynthetic process"/>
    <property type="evidence" value="ECO:0007669"/>
    <property type="project" value="TreeGrafter"/>
</dbReference>
<evidence type="ECO:0000256" key="1">
    <source>
        <dbReference type="ARBA" id="ARBA00001916"/>
    </source>
</evidence>
<dbReference type="PRINTS" id="PR00151">
    <property type="entry name" value="PORPHBDMNASE"/>
</dbReference>
<name>A0A833ED67_CALS0</name>
<dbReference type="FunFam" id="3.40.190.10:FF:000005">
    <property type="entry name" value="Porphobilinogen deaminase"/>
    <property type="match status" value="1"/>
</dbReference>
<gene>
    <name evidence="8" type="primary">hemC</name>
    <name evidence="8" type="ORF">EYH45_08165</name>
</gene>
<evidence type="ECO:0000313" key="8">
    <source>
        <dbReference type="EMBL" id="HIQ30515.1"/>
    </source>
</evidence>
<evidence type="ECO:0000256" key="4">
    <source>
        <dbReference type="ARBA" id="ARBA00023244"/>
    </source>
</evidence>
<accession>A0A833ED67</accession>
<keyword evidence="4" id="KW-0627">Porphyrin biosynthesis</keyword>
<dbReference type="EC" id="2.5.1.61" evidence="5"/>
<evidence type="ECO:0000259" key="7">
    <source>
        <dbReference type="Pfam" id="PF03900"/>
    </source>
</evidence>
<dbReference type="Gene3D" id="3.30.160.40">
    <property type="entry name" value="Porphobilinogen deaminase, C-terminal domain"/>
    <property type="match status" value="1"/>
</dbReference>
<evidence type="ECO:0000256" key="5">
    <source>
        <dbReference type="NCBIfam" id="TIGR00212"/>
    </source>
</evidence>
<sequence>LIYKTGKKLDELPKGAKIGTGSLRRKTQLLKIRPDLEVVDIRGNVGTRIEKLRRLNLDALLLAYAGLMRLGLQDVVTEVIDTGIIIPAAGQGALAVETLRDDEEIIQLVKVVEDRDTRIAVEAERLLMAKIGGGCDIPAAAYARVVDNRITVEGMVADNPPNGEVFKEKAEGHVNDAAKIVEILAERLVSKKVKAAGV</sequence>
<keyword evidence="3 8" id="KW-0808">Transferase</keyword>
<dbReference type="EMBL" id="DQVM01000164">
    <property type="protein sequence ID" value="HIQ30515.1"/>
    <property type="molecule type" value="Genomic_DNA"/>
</dbReference>
<feature type="domain" description="Porphobilinogen deaminase N-terminal" evidence="6">
    <location>
        <begin position="1"/>
        <end position="106"/>
    </location>
</feature>
<dbReference type="AlphaFoldDB" id="A0A833ED67"/>
<proteinExistence type="inferred from homology"/>
<dbReference type="InterPro" id="IPR000860">
    <property type="entry name" value="HemC"/>
</dbReference>
<comment type="cofactor">
    <cofactor evidence="1">
        <name>dipyrromethane</name>
        <dbReference type="ChEBI" id="CHEBI:60342"/>
    </cofactor>
</comment>
<organism evidence="8 9">
    <name type="scientific">Caldiarchaeum subterraneum</name>
    <dbReference type="NCBI Taxonomy" id="311458"/>
    <lineage>
        <taxon>Archaea</taxon>
        <taxon>Nitrososphaerota</taxon>
        <taxon>Candidatus Caldarchaeales</taxon>
        <taxon>Candidatus Caldarchaeaceae</taxon>
        <taxon>Candidatus Caldarchaeum</taxon>
    </lineage>
</organism>
<evidence type="ECO:0000259" key="6">
    <source>
        <dbReference type="Pfam" id="PF01379"/>
    </source>
</evidence>